<dbReference type="AlphaFoldDB" id="A0A0E9TZR0"/>
<sequence length="37" mass="4042">MQDVVFRKAMRSALQCSASFQVPFSSVVFSSTLSVSI</sequence>
<organism evidence="1">
    <name type="scientific">Anguilla anguilla</name>
    <name type="common">European freshwater eel</name>
    <name type="synonym">Muraena anguilla</name>
    <dbReference type="NCBI Taxonomy" id="7936"/>
    <lineage>
        <taxon>Eukaryota</taxon>
        <taxon>Metazoa</taxon>
        <taxon>Chordata</taxon>
        <taxon>Craniata</taxon>
        <taxon>Vertebrata</taxon>
        <taxon>Euteleostomi</taxon>
        <taxon>Actinopterygii</taxon>
        <taxon>Neopterygii</taxon>
        <taxon>Teleostei</taxon>
        <taxon>Anguilliformes</taxon>
        <taxon>Anguillidae</taxon>
        <taxon>Anguilla</taxon>
    </lineage>
</organism>
<reference evidence="1" key="2">
    <citation type="journal article" date="2015" name="Fish Shellfish Immunol.">
        <title>Early steps in the European eel (Anguilla anguilla)-Vibrio vulnificus interaction in the gills: Role of the RtxA13 toxin.</title>
        <authorList>
            <person name="Callol A."/>
            <person name="Pajuelo D."/>
            <person name="Ebbesson L."/>
            <person name="Teles M."/>
            <person name="MacKenzie S."/>
            <person name="Amaro C."/>
        </authorList>
    </citation>
    <scope>NUCLEOTIDE SEQUENCE</scope>
</reference>
<protein>
    <submittedName>
        <fullName evidence="1">Uncharacterized protein</fullName>
    </submittedName>
</protein>
<accession>A0A0E9TZR0</accession>
<proteinExistence type="predicted"/>
<dbReference type="EMBL" id="GBXM01049423">
    <property type="protein sequence ID" value="JAH59154.1"/>
    <property type="molecule type" value="Transcribed_RNA"/>
</dbReference>
<name>A0A0E9TZR0_ANGAN</name>
<evidence type="ECO:0000313" key="1">
    <source>
        <dbReference type="EMBL" id="JAH59154.1"/>
    </source>
</evidence>
<reference evidence="1" key="1">
    <citation type="submission" date="2014-11" db="EMBL/GenBank/DDBJ databases">
        <authorList>
            <person name="Amaro Gonzalez C."/>
        </authorList>
    </citation>
    <scope>NUCLEOTIDE SEQUENCE</scope>
</reference>